<dbReference type="EMBL" id="CP053069">
    <property type="protein sequence ID" value="QJR12843.1"/>
    <property type="molecule type" value="Genomic_DNA"/>
</dbReference>
<proteinExistence type="predicted"/>
<evidence type="ECO:0000313" key="3">
    <source>
        <dbReference type="Proteomes" id="UP000501534"/>
    </source>
</evidence>
<evidence type="ECO:0000256" key="1">
    <source>
        <dbReference type="ARBA" id="ARBA00023239"/>
    </source>
</evidence>
<dbReference type="AlphaFoldDB" id="A0A6M4H2A5"/>
<dbReference type="Proteomes" id="UP000501534">
    <property type="component" value="Chromosome"/>
</dbReference>
<dbReference type="EC" id="4.2.1.41" evidence="2"/>
<dbReference type="KEGG" id="uru:DSM104443_03937"/>
<keyword evidence="3" id="KW-1185">Reference proteome</keyword>
<dbReference type="SUPFAM" id="SSF51569">
    <property type="entry name" value="Aldolase"/>
    <property type="match status" value="1"/>
</dbReference>
<dbReference type="Pfam" id="PF00701">
    <property type="entry name" value="DHDPS"/>
    <property type="match status" value="1"/>
</dbReference>
<protein>
    <submittedName>
        <fullName evidence="2">5-dehydro-4-deoxyglucarate dehydratase</fullName>
        <ecNumber evidence="2">4.2.1.41</ecNumber>
    </submittedName>
</protein>
<dbReference type="SMART" id="SM01130">
    <property type="entry name" value="DHDPS"/>
    <property type="match status" value="1"/>
</dbReference>
<gene>
    <name evidence="2" type="ORF">DSM104443_03937</name>
</gene>
<dbReference type="Gene3D" id="3.20.20.70">
    <property type="entry name" value="Aldolase class I"/>
    <property type="match status" value="1"/>
</dbReference>
<evidence type="ECO:0000313" key="2">
    <source>
        <dbReference type="EMBL" id="QJR12843.1"/>
    </source>
</evidence>
<dbReference type="GO" id="GO:0047448">
    <property type="term" value="F:5-dehydro-4-deoxyglucarate dehydratase activity"/>
    <property type="evidence" value="ECO:0007669"/>
    <property type="project" value="UniProtKB-EC"/>
</dbReference>
<dbReference type="InterPro" id="IPR013785">
    <property type="entry name" value="Aldolase_TIM"/>
</dbReference>
<dbReference type="InterPro" id="IPR002220">
    <property type="entry name" value="DapA-like"/>
</dbReference>
<accession>A0A6M4H2A5</accession>
<organism evidence="2 3">
    <name type="scientific">Usitatibacter rugosus</name>
    <dbReference type="NCBI Taxonomy" id="2732067"/>
    <lineage>
        <taxon>Bacteria</taxon>
        <taxon>Pseudomonadati</taxon>
        <taxon>Pseudomonadota</taxon>
        <taxon>Betaproteobacteria</taxon>
        <taxon>Nitrosomonadales</taxon>
        <taxon>Usitatibacteraceae</taxon>
        <taxon>Usitatibacter</taxon>
    </lineage>
</organism>
<dbReference type="CDD" id="cd00408">
    <property type="entry name" value="DHDPS-like"/>
    <property type="match status" value="1"/>
</dbReference>
<sequence length="315" mass="33689">MKTSPVTPADLSASVLSVPPLARNADLRVNPDANRALIRHLEAGGVRTLMYGGNANFYNIGTGEYAVIVDSLAEAAGKDTWVIPSVGPDYGKAMDQAAILRDRKFPTAMVLPLPQGYPCTDAGAAKGIRRIAEAFGKPVIVYVKAEGYISPETTAALLNDGTACAVKYAIVRNDPAKDDFLAKLVTLTDRSKIISGIGERPAIVHLRDFGLKGFTSGSVCVAPRGSMRLLELLKAQRYDEAEKVRAAYIPLEDARDEYSPIRVLHEAVTLAGIADMGPMLPMLSNLDSQHHARVKEAASKLLAHDRALTAELAAA</sequence>
<keyword evidence="1 2" id="KW-0456">Lyase</keyword>
<reference evidence="2 3" key="1">
    <citation type="submission" date="2020-04" db="EMBL/GenBank/DDBJ databases">
        <title>Usitatibacter rugosus gen. nov., sp. nov. and Usitatibacter palustris sp. nov., novel members of Usitatibacteraceae fam. nov. within the order Nitrosomonadales isolated from soil.</title>
        <authorList>
            <person name="Huber K.J."/>
            <person name="Neumann-Schaal M."/>
            <person name="Geppert A."/>
            <person name="Luckner M."/>
            <person name="Wanner G."/>
            <person name="Overmann J."/>
        </authorList>
    </citation>
    <scope>NUCLEOTIDE SEQUENCE [LARGE SCALE GENOMIC DNA]</scope>
    <source>
        <strain evidence="2 3">0125_3</strain>
    </source>
</reference>
<name>A0A6M4H2A5_9PROT</name>
<dbReference type="RefSeq" id="WP_171095394.1">
    <property type="nucleotide sequence ID" value="NZ_CP053069.1"/>
</dbReference>